<accession>A0A7W1WUM9</accession>
<name>A0A7W1WUM9_9BACL</name>
<evidence type="ECO:0000313" key="1">
    <source>
        <dbReference type="EMBL" id="MBA4496364.1"/>
    </source>
</evidence>
<dbReference type="AlphaFoldDB" id="A0A7W1WUM9"/>
<gene>
    <name evidence="1" type="ORF">H1191_19040</name>
</gene>
<evidence type="ECO:0000313" key="2">
    <source>
        <dbReference type="Proteomes" id="UP000535491"/>
    </source>
</evidence>
<dbReference type="Proteomes" id="UP000535491">
    <property type="component" value="Unassembled WGS sequence"/>
</dbReference>
<comment type="caution">
    <text evidence="1">The sequence shown here is derived from an EMBL/GenBank/DDBJ whole genome shotgun (WGS) entry which is preliminary data.</text>
</comment>
<dbReference type="EMBL" id="JACEIQ010000031">
    <property type="protein sequence ID" value="MBA4496364.1"/>
    <property type="molecule type" value="Genomic_DNA"/>
</dbReference>
<protein>
    <submittedName>
        <fullName evidence="1">Uncharacterized protein</fullName>
    </submittedName>
</protein>
<dbReference type="RefSeq" id="WP_181754713.1">
    <property type="nucleotide sequence ID" value="NZ_JACEIQ010000031.1"/>
</dbReference>
<reference evidence="1 2" key="1">
    <citation type="submission" date="2020-07" db="EMBL/GenBank/DDBJ databases">
        <authorList>
            <person name="Feng H."/>
        </authorList>
    </citation>
    <scope>NUCLEOTIDE SEQUENCE [LARGE SCALE GENOMIC DNA]</scope>
    <source>
        <strain evidence="2">s-10</strain>
    </source>
</reference>
<sequence>MRFLNKKMLMILFLSLILLISAFAFVYHNSLKNDAMVVKIKNVKVFPLKKHITYKGALSSYGLSEAEMEEIWTNIDDYKKVLYIFEIQNDSWLAYSVNHQIQPRFAEGTQKLLIKSEKQLLFPQNISPGESYTTSLSAIIKVENDQTDQEILDILSKDQFTITGERVGILSVEPVGKESVTVGPFKKE</sequence>
<organism evidence="1 2">
    <name type="scientific">Paenactinomyces guangxiensis</name>
    <dbReference type="NCBI Taxonomy" id="1490290"/>
    <lineage>
        <taxon>Bacteria</taxon>
        <taxon>Bacillati</taxon>
        <taxon>Bacillota</taxon>
        <taxon>Bacilli</taxon>
        <taxon>Bacillales</taxon>
        <taxon>Thermoactinomycetaceae</taxon>
        <taxon>Paenactinomyces</taxon>
    </lineage>
</organism>
<keyword evidence="2" id="KW-1185">Reference proteome</keyword>
<proteinExistence type="predicted"/>